<evidence type="ECO:0000256" key="1">
    <source>
        <dbReference type="SAM" id="MobiDB-lite"/>
    </source>
</evidence>
<dbReference type="GeneTree" id="ENSGT00940000168430"/>
<dbReference type="Proteomes" id="UP000694380">
    <property type="component" value="Unplaced"/>
</dbReference>
<accession>A0A8C3IJS2</accession>
<keyword evidence="3" id="KW-1185">Reference proteome</keyword>
<reference evidence="2" key="2">
    <citation type="submission" date="2025-09" db="UniProtKB">
        <authorList>
            <consortium name="Ensembl"/>
        </authorList>
    </citation>
    <scope>IDENTIFICATION</scope>
</reference>
<dbReference type="AlphaFoldDB" id="A0A8C3IJS2"/>
<protein>
    <submittedName>
        <fullName evidence="2">Uncharacterized protein</fullName>
    </submittedName>
</protein>
<feature type="region of interest" description="Disordered" evidence="1">
    <location>
        <begin position="67"/>
        <end position="135"/>
    </location>
</feature>
<proteinExistence type="predicted"/>
<sequence length="202" mass="21837">MLAADYALVESRLGRDNILLSKMHPFPCSALLTCFGSVRENTPFDQTDGNPLAAEVQKAETDSMICRQPSAKGAGSVSHSGEKSGEEMFQASSCSEKHSSANSNSSNHVVAQPAPTPTDPSMLPENEPDHDPITVQTHIPRPSIIGVPKEQQEAAESQKDIDLPVSDSEPLSVGLSQRLTIPRARALTIALLNVNRQRKWFP</sequence>
<evidence type="ECO:0000313" key="3">
    <source>
        <dbReference type="Proteomes" id="UP000694380"/>
    </source>
</evidence>
<reference evidence="2" key="1">
    <citation type="submission" date="2025-08" db="UniProtKB">
        <authorList>
            <consortium name="Ensembl"/>
        </authorList>
    </citation>
    <scope>IDENTIFICATION</scope>
</reference>
<evidence type="ECO:0000313" key="2">
    <source>
        <dbReference type="Ensembl" id="ENSCPBP00000034940.1"/>
    </source>
</evidence>
<organism evidence="2 3">
    <name type="scientific">Chrysemys picta bellii</name>
    <name type="common">Western painted turtle</name>
    <name type="synonym">Emys bellii</name>
    <dbReference type="NCBI Taxonomy" id="8478"/>
    <lineage>
        <taxon>Eukaryota</taxon>
        <taxon>Metazoa</taxon>
        <taxon>Chordata</taxon>
        <taxon>Craniata</taxon>
        <taxon>Vertebrata</taxon>
        <taxon>Euteleostomi</taxon>
        <taxon>Archelosauria</taxon>
        <taxon>Testudinata</taxon>
        <taxon>Testudines</taxon>
        <taxon>Cryptodira</taxon>
        <taxon>Durocryptodira</taxon>
        <taxon>Testudinoidea</taxon>
        <taxon>Emydidae</taxon>
        <taxon>Chrysemys</taxon>
    </lineage>
</organism>
<dbReference type="Ensembl" id="ENSCPBT00000041011.1">
    <property type="protein sequence ID" value="ENSCPBP00000034940.1"/>
    <property type="gene ID" value="ENSCPBG00000024371.1"/>
</dbReference>
<name>A0A8C3IJS2_CHRPI</name>